<evidence type="ECO:0000256" key="8">
    <source>
        <dbReference type="ARBA" id="ARBA00022777"/>
    </source>
</evidence>
<evidence type="ECO:0000256" key="13">
    <source>
        <dbReference type="ARBA" id="ARBA00047775"/>
    </source>
</evidence>
<evidence type="ECO:0000256" key="7">
    <source>
        <dbReference type="ARBA" id="ARBA00022741"/>
    </source>
</evidence>
<keyword evidence="4" id="KW-0723">Serine/threonine-protein kinase</keyword>
<dbReference type="EMBL" id="JBBPFD010000018">
    <property type="protein sequence ID" value="KAK7889315.1"/>
    <property type="molecule type" value="Genomic_DNA"/>
</dbReference>
<dbReference type="PROSITE" id="PS00107">
    <property type="entry name" value="PROTEIN_KINASE_ATP"/>
    <property type="match status" value="1"/>
</dbReference>
<dbReference type="FunFam" id="1.10.8.10:FF:000014">
    <property type="entry name" value="Non-specific serine/threonine protein kinase"/>
    <property type="match status" value="1"/>
</dbReference>
<keyword evidence="7 17" id="KW-0547">Nucleotide-binding</keyword>
<evidence type="ECO:0000256" key="10">
    <source>
        <dbReference type="ARBA" id="ARBA00023160"/>
    </source>
</evidence>
<dbReference type="Gene3D" id="3.30.310.80">
    <property type="entry name" value="Kinase associated domain 1, KA1"/>
    <property type="match status" value="1"/>
</dbReference>
<dbReference type="InterPro" id="IPR028375">
    <property type="entry name" value="KA1/Ssp2_C"/>
</dbReference>
<dbReference type="SUPFAM" id="SSF56112">
    <property type="entry name" value="Protein kinase-like (PK-like)"/>
    <property type="match status" value="1"/>
</dbReference>
<protein>
    <recommendedName>
        <fullName evidence="11">Acetyl-CoA carboxylase kinase</fullName>
        <ecNumber evidence="3">2.7.11.1</ecNumber>
        <ecNumber evidence="2">2.7.11.31</ecNumber>
    </recommendedName>
    <alternativeName>
        <fullName evidence="12">Hydroxymethylglutaryl-CoA reductase kinase</fullName>
    </alternativeName>
</protein>
<dbReference type="InterPro" id="IPR011009">
    <property type="entry name" value="Kinase-like_dom_sf"/>
</dbReference>
<dbReference type="Pfam" id="PF16579">
    <property type="entry name" value="AdenylateSensor"/>
    <property type="match status" value="1"/>
</dbReference>
<dbReference type="InterPro" id="IPR008271">
    <property type="entry name" value="Ser/Thr_kinase_AS"/>
</dbReference>
<dbReference type="PROSITE" id="PS50011">
    <property type="entry name" value="PROTEIN_KINASE_DOM"/>
    <property type="match status" value="1"/>
</dbReference>
<evidence type="ECO:0000256" key="9">
    <source>
        <dbReference type="ARBA" id="ARBA00022840"/>
    </source>
</evidence>
<dbReference type="Gene3D" id="1.10.8.10">
    <property type="entry name" value="DNA helicase RuvA subunit, C-terminal domain"/>
    <property type="match status" value="1"/>
</dbReference>
<dbReference type="InterPro" id="IPR049020">
    <property type="entry name" value="PRKAA1/2_AID"/>
</dbReference>
<evidence type="ECO:0000256" key="14">
    <source>
        <dbReference type="ARBA" id="ARBA00047899"/>
    </source>
</evidence>
<gene>
    <name evidence="19" type="ORF">WMY93_024875</name>
</gene>
<keyword evidence="5" id="KW-0597">Phosphoprotein</keyword>
<dbReference type="EC" id="2.7.11.1" evidence="3"/>
<name>A0AAW0N0T2_9GOBI</name>
<evidence type="ECO:0000256" key="5">
    <source>
        <dbReference type="ARBA" id="ARBA00022553"/>
    </source>
</evidence>
<dbReference type="Proteomes" id="UP001460270">
    <property type="component" value="Unassembled WGS sequence"/>
</dbReference>
<dbReference type="FunFam" id="3.30.310.80:FF:000003">
    <property type="entry name" value="Non-specific serine/threonine protein kinase"/>
    <property type="match status" value="1"/>
</dbReference>
<feature type="domain" description="Protein kinase" evidence="18">
    <location>
        <begin position="18"/>
        <end position="247"/>
    </location>
</feature>
<accession>A0AAW0N0T2</accession>
<dbReference type="GO" id="GO:0035556">
    <property type="term" value="P:intracellular signal transduction"/>
    <property type="evidence" value="ECO:0007669"/>
    <property type="project" value="TreeGrafter"/>
</dbReference>
<dbReference type="InterPro" id="IPR032270">
    <property type="entry name" value="AMPK_C"/>
</dbReference>
<evidence type="ECO:0000256" key="11">
    <source>
        <dbReference type="ARBA" id="ARBA00032270"/>
    </source>
</evidence>
<proteinExistence type="inferred from homology"/>
<evidence type="ECO:0000256" key="16">
    <source>
        <dbReference type="ARBA" id="ARBA00048679"/>
    </source>
</evidence>
<dbReference type="InterPro" id="IPR017441">
    <property type="entry name" value="Protein_kinase_ATP_BS"/>
</dbReference>
<evidence type="ECO:0000256" key="2">
    <source>
        <dbReference type="ARBA" id="ARBA00012403"/>
    </source>
</evidence>
<dbReference type="PROSITE" id="PS00108">
    <property type="entry name" value="PROTEIN_KINASE_ST"/>
    <property type="match status" value="1"/>
</dbReference>
<dbReference type="GO" id="GO:0047322">
    <property type="term" value="F:[hydroxymethylglutaryl-CoA reductase (NADPH)] kinase activity"/>
    <property type="evidence" value="ECO:0007669"/>
    <property type="project" value="UniProtKB-EC"/>
</dbReference>
<dbReference type="Pfam" id="PF21147">
    <property type="entry name" value="AMPK_alpha_AID"/>
    <property type="match status" value="1"/>
</dbReference>
<dbReference type="EC" id="2.7.11.31" evidence="2"/>
<evidence type="ECO:0000259" key="18">
    <source>
        <dbReference type="PROSITE" id="PS50011"/>
    </source>
</evidence>
<keyword evidence="20" id="KW-1185">Reference proteome</keyword>
<keyword evidence="6" id="KW-0808">Transferase</keyword>
<dbReference type="GO" id="GO:0005737">
    <property type="term" value="C:cytoplasm"/>
    <property type="evidence" value="ECO:0007669"/>
    <property type="project" value="UniProtKB-ARBA"/>
</dbReference>
<evidence type="ECO:0000256" key="3">
    <source>
        <dbReference type="ARBA" id="ARBA00012513"/>
    </source>
</evidence>
<dbReference type="Gene3D" id="1.10.510.10">
    <property type="entry name" value="Transferase(Phosphotransferase) domain 1"/>
    <property type="match status" value="1"/>
</dbReference>
<reference evidence="20" key="1">
    <citation type="submission" date="2024-04" db="EMBL/GenBank/DDBJ databases">
        <title>Salinicola lusitanus LLJ914,a marine bacterium isolated from the Okinawa Trough.</title>
        <authorList>
            <person name="Li J."/>
        </authorList>
    </citation>
    <scope>NUCLEOTIDE SEQUENCE [LARGE SCALE GENOMIC DNA]</scope>
</reference>
<keyword evidence="10" id="KW-0444">Lipid biosynthesis</keyword>
<dbReference type="Pfam" id="PF00069">
    <property type="entry name" value="Pkinase"/>
    <property type="match status" value="1"/>
</dbReference>
<evidence type="ECO:0000256" key="17">
    <source>
        <dbReference type="PROSITE-ProRule" id="PRU10141"/>
    </source>
</evidence>
<dbReference type="PANTHER" id="PTHR24346:SF104">
    <property type="entry name" value="5'-AMP-ACTIVATED PROTEIN KINASE CATALYTIC SUBUNIT ALPHA-2"/>
    <property type="match status" value="1"/>
</dbReference>
<comment type="catalytic activity">
    <reaction evidence="15">
        <text>L-seryl-[acetyl-CoA carboxylase] + ATP = O-phospho-L-seryl-[acetyl-CoA carboxylase] + ADP + H(+)</text>
        <dbReference type="Rhea" id="RHEA:20333"/>
        <dbReference type="Rhea" id="RHEA-COMP:13722"/>
        <dbReference type="Rhea" id="RHEA-COMP:13723"/>
        <dbReference type="ChEBI" id="CHEBI:15378"/>
        <dbReference type="ChEBI" id="CHEBI:29999"/>
        <dbReference type="ChEBI" id="CHEBI:30616"/>
        <dbReference type="ChEBI" id="CHEBI:83421"/>
        <dbReference type="ChEBI" id="CHEBI:456216"/>
    </reaction>
</comment>
<comment type="catalytic activity">
    <reaction evidence="14">
        <text>L-threonyl-[protein] + ATP = O-phospho-L-threonyl-[protein] + ADP + H(+)</text>
        <dbReference type="Rhea" id="RHEA:46608"/>
        <dbReference type="Rhea" id="RHEA-COMP:11060"/>
        <dbReference type="Rhea" id="RHEA-COMP:11605"/>
        <dbReference type="ChEBI" id="CHEBI:15378"/>
        <dbReference type="ChEBI" id="CHEBI:30013"/>
        <dbReference type="ChEBI" id="CHEBI:30616"/>
        <dbReference type="ChEBI" id="CHEBI:61977"/>
        <dbReference type="ChEBI" id="CHEBI:456216"/>
        <dbReference type="EC" id="2.7.11.1"/>
    </reaction>
</comment>
<evidence type="ECO:0000256" key="4">
    <source>
        <dbReference type="ARBA" id="ARBA00022527"/>
    </source>
</evidence>
<evidence type="ECO:0000313" key="20">
    <source>
        <dbReference type="Proteomes" id="UP001460270"/>
    </source>
</evidence>
<dbReference type="FunFam" id="3.30.200.20:FF:000136">
    <property type="entry name" value="Non-specific serine/threonine protein kinase"/>
    <property type="match status" value="1"/>
</dbReference>
<keyword evidence="8" id="KW-0418">Kinase</keyword>
<evidence type="ECO:0000256" key="1">
    <source>
        <dbReference type="ARBA" id="ARBA00006234"/>
    </source>
</evidence>
<dbReference type="GO" id="GO:0009896">
    <property type="term" value="P:positive regulation of catabolic process"/>
    <property type="evidence" value="ECO:0007669"/>
    <property type="project" value="UniProtKB-ARBA"/>
</dbReference>
<feature type="binding site" evidence="17">
    <location>
        <position position="47"/>
    </location>
    <ligand>
        <name>ATP</name>
        <dbReference type="ChEBI" id="CHEBI:30616"/>
    </ligand>
</feature>
<keyword evidence="9 17" id="KW-0067">ATP-binding</keyword>
<comment type="similarity">
    <text evidence="1">Belongs to the protein kinase superfamily. CAMK Ser/Thr protein kinase family. SNF1 subfamily.</text>
</comment>
<dbReference type="GO" id="GO:0004679">
    <property type="term" value="F:AMP-activated protein kinase activity"/>
    <property type="evidence" value="ECO:0007669"/>
    <property type="project" value="UniProtKB-ARBA"/>
</dbReference>
<dbReference type="SUPFAM" id="SSF103243">
    <property type="entry name" value="KA1-like"/>
    <property type="match status" value="1"/>
</dbReference>
<evidence type="ECO:0000256" key="12">
    <source>
        <dbReference type="ARBA" id="ARBA00032865"/>
    </source>
</evidence>
<dbReference type="PANTHER" id="PTHR24346">
    <property type="entry name" value="MAP/MICROTUBULE AFFINITY-REGULATING KINASE"/>
    <property type="match status" value="1"/>
</dbReference>
<organism evidence="19 20">
    <name type="scientific">Mugilogobius chulae</name>
    <name type="common">yellowstripe goby</name>
    <dbReference type="NCBI Taxonomy" id="88201"/>
    <lineage>
        <taxon>Eukaryota</taxon>
        <taxon>Metazoa</taxon>
        <taxon>Chordata</taxon>
        <taxon>Craniata</taxon>
        <taxon>Vertebrata</taxon>
        <taxon>Euteleostomi</taxon>
        <taxon>Actinopterygii</taxon>
        <taxon>Neopterygii</taxon>
        <taxon>Teleostei</taxon>
        <taxon>Neoteleostei</taxon>
        <taxon>Acanthomorphata</taxon>
        <taxon>Gobiaria</taxon>
        <taxon>Gobiiformes</taxon>
        <taxon>Gobioidei</taxon>
        <taxon>Gobiidae</taxon>
        <taxon>Gobionellinae</taxon>
        <taxon>Mugilogobius</taxon>
    </lineage>
</organism>
<keyword evidence="10" id="KW-0276">Fatty acid metabolism</keyword>
<comment type="catalytic activity">
    <reaction evidence="16">
        <text>L-seryl-[protein] + ATP = O-phospho-L-seryl-[protein] + ADP + H(+)</text>
        <dbReference type="Rhea" id="RHEA:17989"/>
        <dbReference type="Rhea" id="RHEA-COMP:9863"/>
        <dbReference type="Rhea" id="RHEA-COMP:11604"/>
        <dbReference type="ChEBI" id="CHEBI:15378"/>
        <dbReference type="ChEBI" id="CHEBI:29999"/>
        <dbReference type="ChEBI" id="CHEBI:30616"/>
        <dbReference type="ChEBI" id="CHEBI:83421"/>
        <dbReference type="ChEBI" id="CHEBI:456216"/>
        <dbReference type="EC" id="2.7.11.1"/>
    </reaction>
</comment>
<keyword evidence="10" id="KW-0443">Lipid metabolism</keyword>
<comment type="caution">
    <text evidence="19">The sequence shown here is derived from an EMBL/GenBank/DDBJ whole genome shotgun (WGS) entry which is preliminary data.</text>
</comment>
<dbReference type="GO" id="GO:0005524">
    <property type="term" value="F:ATP binding"/>
    <property type="evidence" value="ECO:0007669"/>
    <property type="project" value="UniProtKB-UniRule"/>
</dbReference>
<keyword evidence="10" id="KW-0275">Fatty acid biosynthesis</keyword>
<dbReference type="Gene3D" id="3.30.200.20">
    <property type="entry name" value="Phosphorylase Kinase, domain 1"/>
    <property type="match status" value="1"/>
</dbReference>
<dbReference type="GO" id="GO:0006633">
    <property type="term" value="P:fatty acid biosynthetic process"/>
    <property type="evidence" value="ECO:0007669"/>
    <property type="project" value="UniProtKB-KW"/>
</dbReference>
<dbReference type="AlphaFoldDB" id="A0AAW0N0T2"/>
<dbReference type="FunFam" id="1.10.510.10:FF:000571">
    <property type="entry name" value="Maternal embryonic leucine zipper kinase"/>
    <property type="match status" value="1"/>
</dbReference>
<dbReference type="SMART" id="SM00220">
    <property type="entry name" value="S_TKc"/>
    <property type="match status" value="1"/>
</dbReference>
<sequence>MAERQQQKHEGRVKIGHYILGDTLGVGTFGKVKIGEHQLTGHKVAVKILNRQKIRSLDVVGKIKREIQNLKLFRHPHIIKLYQVISTPTDFFMVMEYVSGGELFDYICKHGRVEDTEARRLFQQIISAVDYCHRHMVVHRDLKPENVLLDANKNAKIADFGLSNMMSDGEFLRTSCGSPNYAAPEVISGRLYAGPEVDIWSCGKIRGGVFYIPEYLTRSVASLLMLMLQVDPLKRATIKDIREHEWFKQDLPGYLFPEDPSYDCTVLDEEAVREVCEKFECTESEVVSSLYSGDPQDQLAVAYHLIIDNRRIMTQASEFYLASSPPQGSFMEDGMPLPPGVKPHPERMPRCWPTAQSALPLDALNTTRPKPLTVKKAKWHLGIRSQSRPYDIMAEVYRAMKQLNFDWKVVNPYHLRVRRKNPVTGNLVKMSLQLYQVDNRSYLLDFKSIDDDIMEAVGFKSGSSTPQRSGSTAGLHRPRLSIDSLSPAVDLSQLSSSLPGSMPLSCSAPQLAPRQGSHTMDFFEMCASLITTLAR</sequence>
<dbReference type="InterPro" id="IPR000719">
    <property type="entry name" value="Prot_kinase_dom"/>
</dbReference>
<comment type="catalytic activity">
    <reaction evidence="13">
        <text>L-seryl-[3-hydroxy-3-methylglutaryl-coenzyme A reductase] + ATP = O-phospho-L-seryl-[3-hydroxy-3-methylglutaryl-coenzyme A reductase] + ADP + H(+)</text>
        <dbReference type="Rhea" id="RHEA:23172"/>
        <dbReference type="Rhea" id="RHEA-COMP:13692"/>
        <dbReference type="Rhea" id="RHEA-COMP:13693"/>
        <dbReference type="ChEBI" id="CHEBI:15378"/>
        <dbReference type="ChEBI" id="CHEBI:29999"/>
        <dbReference type="ChEBI" id="CHEBI:30616"/>
        <dbReference type="ChEBI" id="CHEBI:83421"/>
        <dbReference type="ChEBI" id="CHEBI:456216"/>
        <dbReference type="EC" id="2.7.11.31"/>
    </reaction>
</comment>
<evidence type="ECO:0000256" key="6">
    <source>
        <dbReference type="ARBA" id="ARBA00022679"/>
    </source>
</evidence>
<dbReference type="CDD" id="cd14079">
    <property type="entry name" value="STKc_AMPK_alpha"/>
    <property type="match status" value="1"/>
</dbReference>
<evidence type="ECO:0000256" key="15">
    <source>
        <dbReference type="ARBA" id="ARBA00048417"/>
    </source>
</evidence>
<dbReference type="GO" id="GO:0120025">
    <property type="term" value="C:plasma membrane bounded cell projection"/>
    <property type="evidence" value="ECO:0007669"/>
    <property type="project" value="UniProtKB-ARBA"/>
</dbReference>
<evidence type="ECO:0000313" key="19">
    <source>
        <dbReference type="EMBL" id="KAK7889315.1"/>
    </source>
</evidence>